<dbReference type="EMBL" id="JAHKSW010000028">
    <property type="protein sequence ID" value="KAG7314514.1"/>
    <property type="molecule type" value="Genomic_DNA"/>
</dbReference>
<keyword evidence="2" id="KW-1133">Transmembrane helix</keyword>
<dbReference type="PANTHER" id="PTHR20859:SF93">
    <property type="entry name" value="CYTOKINE RECEPTOR FAMILY MEMBER B12-RELATED"/>
    <property type="match status" value="1"/>
</dbReference>
<proteinExistence type="predicted"/>
<dbReference type="InterPro" id="IPR050650">
    <property type="entry name" value="Type-II_Cytokine-TF_Rcpt"/>
</dbReference>
<feature type="transmembrane region" description="Helical" evidence="2">
    <location>
        <begin position="279"/>
        <end position="306"/>
    </location>
</feature>
<sequence>MGCAAQCGQIRRNSRQLKMEKARARIVRRVLACRTNQPGHASQTIAEAQWKLIMMACRAATLFTLLLNYLASSKGALSPPLNPSVELLDFRALARWLPGPGNPKGTRYSLEFIDIEHFSSSSWNQPEDCTNITLTQCYLIFNQRILTEYFVRVGAKWKEERSEWTCLPRSFQPYKYTLLSAPQLSVSADQNSIWISLSHPVQSMMEVRMRFSVDLFQMTDNNTAEKHIAQNITTKSSSFVNLPPGMYCLNASALLTAEGPKSNQNATMCVFLHLDPNGYVWVFIVAVLPLLSIPAVVGLILIYCYVKPSKNSCIPKAMEIIEGTGMVRILNPEDPRALPISWIFTDDCKSVHQESGEDLSQGYYGGYDGKFKEGLLAQIMDESDQDTPPVRDLYSTAAKLEEDWESPTETECCSDGLTLDTTSFRDAIPPSDQIRNSLDSVLFMYDENMFEEYFEQTESEAETESLRSDAVFGSNYEPRPDPRWMPNL</sequence>
<dbReference type="Gene3D" id="2.60.40.10">
    <property type="entry name" value="Immunoglobulins"/>
    <property type="match status" value="1"/>
</dbReference>
<dbReference type="SUPFAM" id="SSF49265">
    <property type="entry name" value="Fibronectin type III"/>
    <property type="match status" value="2"/>
</dbReference>
<evidence type="ECO:0000256" key="1">
    <source>
        <dbReference type="SAM" id="MobiDB-lite"/>
    </source>
</evidence>
<dbReference type="GO" id="GO:0004896">
    <property type="term" value="F:cytokine receptor activity"/>
    <property type="evidence" value="ECO:0007669"/>
    <property type="project" value="TreeGrafter"/>
</dbReference>
<feature type="domain" description="Fibronectin type-III" evidence="3">
    <location>
        <begin position="61"/>
        <end position="164"/>
    </location>
</feature>
<reference evidence="4 5" key="1">
    <citation type="submission" date="2021-06" db="EMBL/GenBank/DDBJ databases">
        <title>Chromosome-level genome assembly of the red-tail catfish (Hemibagrus wyckioides).</title>
        <authorList>
            <person name="Shao F."/>
        </authorList>
    </citation>
    <scope>NUCLEOTIDE SEQUENCE [LARGE SCALE GENOMIC DNA]</scope>
    <source>
        <strain evidence="4">EC202008001</strain>
        <tissue evidence="4">Blood</tissue>
    </source>
</reference>
<dbReference type="InterPro" id="IPR013783">
    <property type="entry name" value="Ig-like_fold"/>
</dbReference>
<dbReference type="OrthoDB" id="10031784at2759"/>
<evidence type="ECO:0000313" key="4">
    <source>
        <dbReference type="EMBL" id="KAG7314514.1"/>
    </source>
</evidence>
<evidence type="ECO:0000313" key="5">
    <source>
        <dbReference type="Proteomes" id="UP000824219"/>
    </source>
</evidence>
<keyword evidence="2" id="KW-0812">Transmembrane</keyword>
<dbReference type="GO" id="GO:0005886">
    <property type="term" value="C:plasma membrane"/>
    <property type="evidence" value="ECO:0007669"/>
    <property type="project" value="TreeGrafter"/>
</dbReference>
<dbReference type="AlphaFoldDB" id="A0A9D3N1X1"/>
<accession>A0A9D3N1X1</accession>
<name>A0A9D3N1X1_9TELE</name>
<evidence type="ECO:0000256" key="2">
    <source>
        <dbReference type="SAM" id="Phobius"/>
    </source>
</evidence>
<keyword evidence="2" id="KW-0472">Membrane</keyword>
<dbReference type="Proteomes" id="UP000824219">
    <property type="component" value="Linkage Group LG28"/>
</dbReference>
<gene>
    <name evidence="4" type="ORF">KOW79_021817</name>
</gene>
<keyword evidence="5" id="KW-1185">Reference proteome</keyword>
<dbReference type="InterPro" id="IPR003961">
    <property type="entry name" value="FN3_dom"/>
</dbReference>
<comment type="caution">
    <text evidence="4">The sequence shown here is derived from an EMBL/GenBank/DDBJ whole genome shotgun (WGS) entry which is preliminary data.</text>
</comment>
<feature type="region of interest" description="Disordered" evidence="1">
    <location>
        <begin position="455"/>
        <end position="488"/>
    </location>
</feature>
<dbReference type="InterPro" id="IPR036116">
    <property type="entry name" value="FN3_sf"/>
</dbReference>
<protein>
    <recommendedName>
        <fullName evidence="3">Fibronectin type-III domain-containing protein</fullName>
    </recommendedName>
</protein>
<evidence type="ECO:0000259" key="3">
    <source>
        <dbReference type="Pfam" id="PF01108"/>
    </source>
</evidence>
<dbReference type="PANTHER" id="PTHR20859">
    <property type="entry name" value="INTERFERON/INTERLEUKIN RECEPTOR"/>
    <property type="match status" value="1"/>
</dbReference>
<dbReference type="Pfam" id="PF01108">
    <property type="entry name" value="Tissue_fac"/>
    <property type="match status" value="1"/>
</dbReference>
<organism evidence="4 5">
    <name type="scientific">Hemibagrus wyckioides</name>
    <dbReference type="NCBI Taxonomy" id="337641"/>
    <lineage>
        <taxon>Eukaryota</taxon>
        <taxon>Metazoa</taxon>
        <taxon>Chordata</taxon>
        <taxon>Craniata</taxon>
        <taxon>Vertebrata</taxon>
        <taxon>Euteleostomi</taxon>
        <taxon>Actinopterygii</taxon>
        <taxon>Neopterygii</taxon>
        <taxon>Teleostei</taxon>
        <taxon>Ostariophysi</taxon>
        <taxon>Siluriformes</taxon>
        <taxon>Bagridae</taxon>
        <taxon>Hemibagrus</taxon>
    </lineage>
</organism>